<evidence type="ECO:0000313" key="3">
    <source>
        <dbReference type="Proteomes" id="UP001237642"/>
    </source>
</evidence>
<evidence type="ECO:0000256" key="1">
    <source>
        <dbReference type="SAM" id="MobiDB-lite"/>
    </source>
</evidence>
<reference evidence="2" key="2">
    <citation type="submission" date="2023-05" db="EMBL/GenBank/DDBJ databases">
        <authorList>
            <person name="Schelkunov M.I."/>
        </authorList>
    </citation>
    <scope>NUCLEOTIDE SEQUENCE</scope>
    <source>
        <strain evidence="2">Hsosn_3</strain>
        <tissue evidence="2">Leaf</tissue>
    </source>
</reference>
<evidence type="ECO:0000313" key="2">
    <source>
        <dbReference type="EMBL" id="KAK1383090.1"/>
    </source>
</evidence>
<dbReference type="AlphaFoldDB" id="A0AAD8ICK0"/>
<feature type="region of interest" description="Disordered" evidence="1">
    <location>
        <begin position="44"/>
        <end position="81"/>
    </location>
</feature>
<accession>A0AAD8ICK0</accession>
<proteinExistence type="predicted"/>
<comment type="caution">
    <text evidence="2">The sequence shown here is derived from an EMBL/GenBank/DDBJ whole genome shotgun (WGS) entry which is preliminary data.</text>
</comment>
<reference evidence="2" key="1">
    <citation type="submission" date="2023-02" db="EMBL/GenBank/DDBJ databases">
        <title>Genome of toxic invasive species Heracleum sosnowskyi carries increased number of genes despite the absence of recent whole-genome duplications.</title>
        <authorList>
            <person name="Schelkunov M."/>
            <person name="Shtratnikova V."/>
            <person name="Makarenko M."/>
            <person name="Klepikova A."/>
            <person name="Omelchenko D."/>
            <person name="Novikova G."/>
            <person name="Obukhova E."/>
            <person name="Bogdanov V."/>
            <person name="Penin A."/>
            <person name="Logacheva M."/>
        </authorList>
    </citation>
    <scope>NUCLEOTIDE SEQUENCE</scope>
    <source>
        <strain evidence="2">Hsosn_3</strain>
        <tissue evidence="2">Leaf</tissue>
    </source>
</reference>
<sequence length="245" mass="27631">MQPFNFFRQAMGMDDEVNHYEQGAKLSEEEIKKAYRSKLLILMDKKARQRKNKSQQQTSDSSKRRNVDQREQAARAAYSAAKQARDMEAAIRTSDQQLIARIKRDAAKATSKAPPAAAPSTLNKRVASSTHCPCGQCQGAHCLDREFSSNFNCGAGFEAYQNSFLSKFRTKDVFNLSISRISAQRRSLYTRYGHAVVPIKNIDDFIEQVRQLLSWLTGVAHNKSGICYSSGLCNKFVNLLDRNCC</sequence>
<dbReference type="EMBL" id="JAUIZM010000005">
    <property type="protein sequence ID" value="KAK1383090.1"/>
    <property type="molecule type" value="Genomic_DNA"/>
</dbReference>
<gene>
    <name evidence="2" type="ORF">POM88_020825</name>
</gene>
<feature type="compositionally biased region" description="Basic and acidic residues" evidence="1">
    <location>
        <begin position="61"/>
        <end position="73"/>
    </location>
</feature>
<name>A0AAD8ICK0_9APIA</name>
<dbReference type="Proteomes" id="UP001237642">
    <property type="component" value="Unassembled WGS sequence"/>
</dbReference>
<protein>
    <submittedName>
        <fullName evidence="2">Uncharacterized protein</fullName>
    </submittedName>
</protein>
<keyword evidence="3" id="KW-1185">Reference proteome</keyword>
<organism evidence="2 3">
    <name type="scientific">Heracleum sosnowskyi</name>
    <dbReference type="NCBI Taxonomy" id="360622"/>
    <lineage>
        <taxon>Eukaryota</taxon>
        <taxon>Viridiplantae</taxon>
        <taxon>Streptophyta</taxon>
        <taxon>Embryophyta</taxon>
        <taxon>Tracheophyta</taxon>
        <taxon>Spermatophyta</taxon>
        <taxon>Magnoliopsida</taxon>
        <taxon>eudicotyledons</taxon>
        <taxon>Gunneridae</taxon>
        <taxon>Pentapetalae</taxon>
        <taxon>asterids</taxon>
        <taxon>campanulids</taxon>
        <taxon>Apiales</taxon>
        <taxon>Apiaceae</taxon>
        <taxon>Apioideae</taxon>
        <taxon>apioid superclade</taxon>
        <taxon>Tordylieae</taxon>
        <taxon>Tordyliinae</taxon>
        <taxon>Heracleum</taxon>
    </lineage>
</organism>